<dbReference type="AlphaFoldDB" id="A0A0N4ZS58"/>
<accession>A0A0N4ZS58</accession>
<dbReference type="PANTHER" id="PTHR31278">
    <property type="entry name" value="CHCHD1"/>
    <property type="match status" value="1"/>
</dbReference>
<dbReference type="GO" id="GO:0032543">
    <property type="term" value="P:mitochondrial translation"/>
    <property type="evidence" value="ECO:0007669"/>
    <property type="project" value="InterPro"/>
</dbReference>
<evidence type="ECO:0000313" key="2">
    <source>
        <dbReference type="WBParaSite" id="PTRK_0001133900.1"/>
    </source>
</evidence>
<reference evidence="2" key="1">
    <citation type="submission" date="2017-02" db="UniProtKB">
        <authorList>
            <consortium name="WormBaseParasite"/>
        </authorList>
    </citation>
    <scope>IDENTIFICATION</scope>
</reference>
<dbReference type="Proteomes" id="UP000038045">
    <property type="component" value="Unplaced"/>
</dbReference>
<sequence>MFLSSPIFKESSLSRYAGKSLLPKKYFFQEHIPLASKNKLAQSKNRAEGNSCTAELQSLFACLKKWEFDDLQCKTQHSGYMRCVEENAKRIAEFNEASKKGTLGQDNKSLTIAQINRLMELYPQPDIGKAPYRQMKRLPTQSYADDLFGRKNIPGKPS</sequence>
<proteinExistence type="predicted"/>
<evidence type="ECO:0000313" key="1">
    <source>
        <dbReference type="Proteomes" id="UP000038045"/>
    </source>
</evidence>
<dbReference type="PROSITE" id="PS51808">
    <property type="entry name" value="CHCH"/>
    <property type="match status" value="1"/>
</dbReference>
<protein>
    <submittedName>
        <fullName evidence="2">CHCH domain-containing protein</fullName>
    </submittedName>
</protein>
<dbReference type="STRING" id="131310.A0A0N4ZS58"/>
<dbReference type="PANTHER" id="PTHR31278:SF2">
    <property type="entry name" value="SMALL RIBOSOMAL SUBUNIT PROTEIN MS37"/>
    <property type="match status" value="1"/>
</dbReference>
<dbReference type="InterPro" id="IPR033620">
    <property type="entry name" value="Ribosomal_mS37_met"/>
</dbReference>
<dbReference type="GO" id="GO:0005654">
    <property type="term" value="C:nucleoplasm"/>
    <property type="evidence" value="ECO:0007669"/>
    <property type="project" value="TreeGrafter"/>
</dbReference>
<dbReference type="WBParaSite" id="PTRK_0001133900.1">
    <property type="protein sequence ID" value="PTRK_0001133900.1"/>
    <property type="gene ID" value="PTRK_0001133900"/>
</dbReference>
<dbReference type="GO" id="GO:0003723">
    <property type="term" value="F:RNA binding"/>
    <property type="evidence" value="ECO:0007669"/>
    <property type="project" value="TreeGrafter"/>
</dbReference>
<dbReference type="GO" id="GO:0005761">
    <property type="term" value="C:mitochondrial ribosome"/>
    <property type="evidence" value="ECO:0007669"/>
    <property type="project" value="InterPro"/>
</dbReference>
<organism evidence="1 2">
    <name type="scientific">Parastrongyloides trichosuri</name>
    <name type="common">Possum-specific nematode worm</name>
    <dbReference type="NCBI Taxonomy" id="131310"/>
    <lineage>
        <taxon>Eukaryota</taxon>
        <taxon>Metazoa</taxon>
        <taxon>Ecdysozoa</taxon>
        <taxon>Nematoda</taxon>
        <taxon>Chromadorea</taxon>
        <taxon>Rhabditida</taxon>
        <taxon>Tylenchina</taxon>
        <taxon>Panagrolaimomorpha</taxon>
        <taxon>Strongyloidoidea</taxon>
        <taxon>Strongyloididae</taxon>
        <taxon>Parastrongyloides</taxon>
    </lineage>
</organism>
<name>A0A0N4ZS58_PARTI</name>
<keyword evidence="1" id="KW-1185">Reference proteome</keyword>